<evidence type="ECO:0000256" key="1">
    <source>
        <dbReference type="ARBA" id="ARBA00006499"/>
    </source>
</evidence>
<dbReference type="GO" id="GO:0016787">
    <property type="term" value="F:hydrolase activity"/>
    <property type="evidence" value="ECO:0007669"/>
    <property type="project" value="UniProtKB-KW"/>
</dbReference>
<protein>
    <submittedName>
        <fullName evidence="4">Alpha/beta fold hydrolase</fullName>
    </submittedName>
</protein>
<comment type="caution">
    <text evidence="4">The sequence shown here is derived from an EMBL/GenBank/DDBJ whole genome shotgun (WGS) entry which is preliminary data.</text>
</comment>
<dbReference type="RefSeq" id="WP_283172346.1">
    <property type="nucleotide sequence ID" value="NZ_JAPNOA010000013.1"/>
</dbReference>
<dbReference type="SUPFAM" id="SSF53474">
    <property type="entry name" value="alpha/beta-Hydrolases"/>
    <property type="match status" value="1"/>
</dbReference>
<proteinExistence type="inferred from homology"/>
<reference evidence="4" key="1">
    <citation type="submission" date="2022-11" db="EMBL/GenBank/DDBJ databases">
        <title>Parathalassolutuus dongxingensis gen. nov., sp. nov., a novel member of family Oceanospirillaceae isolated from a coastal shrimp pond in Guangxi, China.</title>
        <authorList>
            <person name="Chen H."/>
        </authorList>
    </citation>
    <scope>NUCLEOTIDE SEQUENCE</scope>
    <source>
        <strain evidence="4">G-43</strain>
    </source>
</reference>
<keyword evidence="2 4" id="KW-0378">Hydrolase</keyword>
<dbReference type="InterPro" id="IPR003140">
    <property type="entry name" value="PLipase/COase/thioEstase"/>
</dbReference>
<keyword evidence="5" id="KW-1185">Reference proteome</keyword>
<dbReference type="PANTHER" id="PTHR10655:SF17">
    <property type="entry name" value="LYSOPHOSPHOLIPASE-LIKE PROTEIN 1"/>
    <property type="match status" value="1"/>
</dbReference>
<feature type="domain" description="Phospholipase/carboxylesterase/thioesterase" evidence="3">
    <location>
        <begin position="11"/>
        <end position="222"/>
    </location>
</feature>
<sequence>MPLIERHDLITVEPEIPASACIIWLHGLGADGYDFVSITPYLNERLGNPGIRYLFPHAPQRPVTIADGQTMRSWYDIMAMAPKRTIDPDQLADSVNRVYQLVEEQMQAGIEPQKIVIAGFSQGGAVAYQAASSCAHTLGGLIAMSTYVPDASVVNPFFVNTANQRLPVFIGHGLYDQVVPLTLAEQALSQLQSHGLQPQWHTYPIQHEVARLEVDDIARFLQNLPRFCF</sequence>
<dbReference type="Proteomes" id="UP001150830">
    <property type="component" value="Unassembled WGS sequence"/>
</dbReference>
<dbReference type="Gene3D" id="3.40.50.1820">
    <property type="entry name" value="alpha/beta hydrolase"/>
    <property type="match status" value="1"/>
</dbReference>
<dbReference type="AlphaFoldDB" id="A0A9X3EAR8"/>
<dbReference type="EMBL" id="JAPNOA010000013">
    <property type="protein sequence ID" value="MCY0964127.1"/>
    <property type="molecule type" value="Genomic_DNA"/>
</dbReference>
<dbReference type="PANTHER" id="PTHR10655">
    <property type="entry name" value="LYSOPHOSPHOLIPASE-RELATED"/>
    <property type="match status" value="1"/>
</dbReference>
<evidence type="ECO:0000313" key="4">
    <source>
        <dbReference type="EMBL" id="MCY0964127.1"/>
    </source>
</evidence>
<organism evidence="4 5">
    <name type="scientific">Parathalassolituus penaei</name>
    <dbReference type="NCBI Taxonomy" id="2997323"/>
    <lineage>
        <taxon>Bacteria</taxon>
        <taxon>Pseudomonadati</taxon>
        <taxon>Pseudomonadota</taxon>
        <taxon>Gammaproteobacteria</taxon>
        <taxon>Oceanospirillales</taxon>
        <taxon>Oceanospirillaceae</taxon>
        <taxon>Parathalassolituus</taxon>
    </lineage>
</organism>
<dbReference type="Pfam" id="PF02230">
    <property type="entry name" value="Abhydrolase_2"/>
    <property type="match status" value="1"/>
</dbReference>
<evidence type="ECO:0000313" key="5">
    <source>
        <dbReference type="Proteomes" id="UP001150830"/>
    </source>
</evidence>
<name>A0A9X3EAR8_9GAMM</name>
<dbReference type="InterPro" id="IPR029058">
    <property type="entry name" value="AB_hydrolase_fold"/>
</dbReference>
<evidence type="ECO:0000256" key="2">
    <source>
        <dbReference type="ARBA" id="ARBA00022801"/>
    </source>
</evidence>
<gene>
    <name evidence="4" type="ORF">OUO13_02930</name>
</gene>
<evidence type="ECO:0000259" key="3">
    <source>
        <dbReference type="Pfam" id="PF02230"/>
    </source>
</evidence>
<comment type="similarity">
    <text evidence="1">Belongs to the AB hydrolase superfamily. AB hydrolase 2 family.</text>
</comment>
<dbReference type="InterPro" id="IPR050565">
    <property type="entry name" value="LYPA1-2/EST-like"/>
</dbReference>
<accession>A0A9X3EAR8</accession>